<dbReference type="InterPro" id="IPR052345">
    <property type="entry name" value="Rad_response_metalloprotease"/>
</dbReference>
<evidence type="ECO:0000313" key="3">
    <source>
        <dbReference type="Proteomes" id="UP000006178"/>
    </source>
</evidence>
<feature type="domain" description="IrrE N-terminal-like" evidence="1">
    <location>
        <begin position="49"/>
        <end position="171"/>
    </location>
</feature>
<dbReference type="PANTHER" id="PTHR43236:SF1">
    <property type="entry name" value="BLL7220 PROTEIN"/>
    <property type="match status" value="1"/>
</dbReference>
<gene>
    <name evidence="2" type="ordered locus">Tsac_1106</name>
</gene>
<evidence type="ECO:0000313" key="2">
    <source>
        <dbReference type="EMBL" id="AFK86119.1"/>
    </source>
</evidence>
<sequence>MILNMADLNLPDELTRLRLKELAEEVRGRFAKKGLSDIFDVLAEAAFLIRKPMETNEISGFSTYFEEQFIVFLNSNFTLGHERFTGAHELYHIIYNPNILKKEKVILDKEKYKEEEEAADIFASEFLMPEDYIKEIFYKIINVDKNSVLPRHIIRMHNYFKVSYKAMLKRLIQLGLCSPDKYEELVKICSIENTEKLQSLTKREGYSTDLIIPSKVTYISKEYIEFVKNNYERGNISYENMKSSFEFIGLTPDDFGYEYPQEEDY</sequence>
<organism evidence="2 3">
    <name type="scientific">Thermoanaerobacterium saccharolyticum (strain DSM 8691 / JW/SL-YS485)</name>
    <dbReference type="NCBI Taxonomy" id="1094508"/>
    <lineage>
        <taxon>Bacteria</taxon>
        <taxon>Bacillati</taxon>
        <taxon>Bacillota</taxon>
        <taxon>Clostridia</taxon>
        <taxon>Thermoanaerobacterales</taxon>
        <taxon>Thermoanaerobacteraceae</taxon>
        <taxon>Thermoanaerobacterium</taxon>
    </lineage>
</organism>
<protein>
    <recommendedName>
        <fullName evidence="1">IrrE N-terminal-like domain-containing protein</fullName>
    </recommendedName>
</protein>
<proteinExistence type="predicted"/>
<dbReference type="PANTHER" id="PTHR43236">
    <property type="entry name" value="ANTITOXIN HIGA1"/>
    <property type="match status" value="1"/>
</dbReference>
<accession>I3VUC4</accession>
<dbReference type="InterPro" id="IPR010359">
    <property type="entry name" value="IrrE_HExxH"/>
</dbReference>
<dbReference type="Pfam" id="PF06114">
    <property type="entry name" value="Peptidase_M78"/>
    <property type="match status" value="1"/>
</dbReference>
<dbReference type="Proteomes" id="UP000006178">
    <property type="component" value="Chromosome"/>
</dbReference>
<dbReference type="Gene3D" id="1.10.10.2910">
    <property type="match status" value="1"/>
</dbReference>
<dbReference type="BioCyc" id="TSAC1094508:GLMA-1128-MONOMER"/>
<name>I3VUC4_THESW</name>
<dbReference type="PATRIC" id="fig|1094508.3.peg.1118"/>
<evidence type="ECO:0000259" key="1">
    <source>
        <dbReference type="Pfam" id="PF06114"/>
    </source>
</evidence>
<dbReference type="eggNOG" id="COG2856">
    <property type="taxonomic scope" value="Bacteria"/>
</dbReference>
<dbReference type="KEGG" id="tsh:Tsac_1106"/>
<dbReference type="EMBL" id="CP003184">
    <property type="protein sequence ID" value="AFK86119.1"/>
    <property type="molecule type" value="Genomic_DNA"/>
</dbReference>
<dbReference type="STRING" id="1094508.Tsac_1106"/>
<keyword evidence="3" id="KW-1185">Reference proteome</keyword>
<dbReference type="AlphaFoldDB" id="I3VUC4"/>
<reference evidence="2 3" key="1">
    <citation type="journal article" date="2014" name="Appl. Environ. Microbiol.">
        <title>Profile of Secreted Hydrolases, Associated Proteins, and SlpA in Thermoanaerobacterium saccharolyticum during the Degradation of Hemicellulose.</title>
        <authorList>
            <person name="Currie D.H."/>
            <person name="Guss A.M."/>
            <person name="Herring C.D."/>
            <person name="Giannone R.J."/>
            <person name="Johnson C.M."/>
            <person name="Lankford P.K."/>
            <person name="Brown S.D."/>
            <person name="Hettich R.L."/>
            <person name="Lynd L.R."/>
        </authorList>
    </citation>
    <scope>NUCLEOTIDE SEQUENCE [LARGE SCALE GENOMIC DNA]</scope>
    <source>
        <strain evidence="3">DSM 8691 / JW/SL-YS485</strain>
    </source>
</reference>